<dbReference type="GO" id="GO:0006043">
    <property type="term" value="P:glucosamine catabolic process"/>
    <property type="evidence" value="ECO:0007669"/>
    <property type="project" value="TreeGrafter"/>
</dbReference>
<reference evidence="3" key="1">
    <citation type="submission" date="2019-08" db="EMBL/GenBank/DDBJ databases">
        <authorList>
            <person name="Kucharzyk K."/>
            <person name="Murdoch R.W."/>
            <person name="Higgins S."/>
            <person name="Loffler F."/>
        </authorList>
    </citation>
    <scope>NUCLEOTIDE SEQUENCE</scope>
</reference>
<feature type="domain" description="Glucosamine/galactosamine-6-phosphate isomerase" evidence="2">
    <location>
        <begin position="3"/>
        <end position="145"/>
    </location>
</feature>
<dbReference type="InterPro" id="IPR037171">
    <property type="entry name" value="NagB/RpiA_transferase-like"/>
</dbReference>
<sequence>MMDNLFSKIDVKSENINFLDGNAKDIETESARYTKAIEESGGITLQILGIGTNGHIGFNEPADEFTDNSFKVKLTQSTINSNQKFFCDTPMPQYAVTMGIGLIMKAKEIYLIATGEEKAQAVYDMVNGEVTPKCPASILQNHPNTTILLDEAAASML</sequence>
<comment type="caution">
    <text evidence="3">The sequence shown here is derived from an EMBL/GenBank/DDBJ whole genome shotgun (WGS) entry which is preliminary data.</text>
</comment>
<dbReference type="CDD" id="cd01399">
    <property type="entry name" value="GlcN6P_deaminase"/>
    <property type="match status" value="1"/>
</dbReference>
<organism evidence="3">
    <name type="scientific">bioreactor metagenome</name>
    <dbReference type="NCBI Taxonomy" id="1076179"/>
    <lineage>
        <taxon>unclassified sequences</taxon>
        <taxon>metagenomes</taxon>
        <taxon>ecological metagenomes</taxon>
    </lineage>
</organism>
<dbReference type="GO" id="GO:0005975">
    <property type="term" value="P:carbohydrate metabolic process"/>
    <property type="evidence" value="ECO:0007669"/>
    <property type="project" value="InterPro"/>
</dbReference>
<dbReference type="InterPro" id="IPR004547">
    <property type="entry name" value="Glucosamine6P_isomerase"/>
</dbReference>
<evidence type="ECO:0000256" key="1">
    <source>
        <dbReference type="ARBA" id="ARBA00022801"/>
    </source>
</evidence>
<dbReference type="InterPro" id="IPR006148">
    <property type="entry name" value="Glc/Gal-6P_isomerase"/>
</dbReference>
<dbReference type="PROSITE" id="PS01161">
    <property type="entry name" value="GLC_GALNAC_ISOMERASE"/>
    <property type="match status" value="1"/>
</dbReference>
<dbReference type="EMBL" id="VSSQ01139760">
    <property type="protein sequence ID" value="MPN62152.1"/>
    <property type="molecule type" value="Genomic_DNA"/>
</dbReference>
<evidence type="ECO:0000313" key="3">
    <source>
        <dbReference type="EMBL" id="MPN62152.1"/>
    </source>
</evidence>
<dbReference type="GO" id="GO:0006046">
    <property type="term" value="P:N-acetylglucosamine catabolic process"/>
    <property type="evidence" value="ECO:0007669"/>
    <property type="project" value="TreeGrafter"/>
</dbReference>
<keyword evidence="1 3" id="KW-0378">Hydrolase</keyword>
<evidence type="ECO:0000259" key="2">
    <source>
        <dbReference type="Pfam" id="PF01182"/>
    </source>
</evidence>
<dbReference type="AlphaFoldDB" id="A0A645JG15"/>
<dbReference type="Gene3D" id="3.40.50.1360">
    <property type="match status" value="1"/>
</dbReference>
<dbReference type="SUPFAM" id="SSF100950">
    <property type="entry name" value="NagB/RpiA/CoA transferase-like"/>
    <property type="match status" value="1"/>
</dbReference>
<gene>
    <name evidence="3" type="primary">nagB_67</name>
    <name evidence="3" type="ORF">SDC9_209899</name>
</gene>
<dbReference type="EC" id="3.5.99.6" evidence="3"/>
<accession>A0A645JG15</accession>
<dbReference type="PANTHER" id="PTHR11280:SF5">
    <property type="entry name" value="GLUCOSAMINE-6-PHOSPHATE ISOMERASE"/>
    <property type="match status" value="1"/>
</dbReference>
<dbReference type="GO" id="GO:0004342">
    <property type="term" value="F:glucosamine-6-phosphate deaminase activity"/>
    <property type="evidence" value="ECO:0007669"/>
    <property type="project" value="UniProtKB-EC"/>
</dbReference>
<dbReference type="InterPro" id="IPR018321">
    <property type="entry name" value="Glucosamine6P_isomerase_CS"/>
</dbReference>
<name>A0A645JG15_9ZZZZ</name>
<dbReference type="Pfam" id="PF01182">
    <property type="entry name" value="Glucosamine_iso"/>
    <property type="match status" value="1"/>
</dbReference>
<dbReference type="GO" id="GO:0042802">
    <property type="term" value="F:identical protein binding"/>
    <property type="evidence" value="ECO:0007669"/>
    <property type="project" value="TreeGrafter"/>
</dbReference>
<dbReference type="GO" id="GO:0005737">
    <property type="term" value="C:cytoplasm"/>
    <property type="evidence" value="ECO:0007669"/>
    <property type="project" value="TreeGrafter"/>
</dbReference>
<dbReference type="GO" id="GO:0019262">
    <property type="term" value="P:N-acetylneuraminate catabolic process"/>
    <property type="evidence" value="ECO:0007669"/>
    <property type="project" value="TreeGrafter"/>
</dbReference>
<proteinExistence type="predicted"/>
<dbReference type="PANTHER" id="PTHR11280">
    <property type="entry name" value="GLUCOSAMINE-6-PHOSPHATE ISOMERASE"/>
    <property type="match status" value="1"/>
</dbReference>
<protein>
    <submittedName>
        <fullName evidence="3">Glucosamine-6-phosphate deaminase</fullName>
        <ecNumber evidence="3">3.5.99.6</ecNumber>
    </submittedName>
</protein>